<dbReference type="Gene3D" id="2.130.10.10">
    <property type="entry name" value="YVTN repeat-like/Quinoprotein amine dehydrogenase"/>
    <property type="match status" value="2"/>
</dbReference>
<name>A0A4V2X9H3_9BACT</name>
<gene>
    <name evidence="1" type="ORF">EZE20_15050</name>
</gene>
<dbReference type="CDD" id="cd15482">
    <property type="entry name" value="Sialidase_non-viral"/>
    <property type="match status" value="1"/>
</dbReference>
<keyword evidence="2" id="KW-1185">Reference proteome</keyword>
<organism evidence="1 2">
    <name type="scientific">Arundinibacter roseus</name>
    <dbReference type="NCBI Taxonomy" id="2070510"/>
    <lineage>
        <taxon>Bacteria</taxon>
        <taxon>Pseudomonadati</taxon>
        <taxon>Bacteroidota</taxon>
        <taxon>Cytophagia</taxon>
        <taxon>Cytophagales</taxon>
        <taxon>Spirosomataceae</taxon>
        <taxon>Arundinibacter</taxon>
    </lineage>
</organism>
<dbReference type="PANTHER" id="PTHR47199">
    <property type="entry name" value="PHOTOSYSTEM II STABILITY/ASSEMBLY FACTOR HCF136, CHLOROPLASTIC"/>
    <property type="match status" value="1"/>
</dbReference>
<comment type="caution">
    <text evidence="1">The sequence shown here is derived from an EMBL/GenBank/DDBJ whole genome shotgun (WGS) entry which is preliminary data.</text>
</comment>
<dbReference type="InterPro" id="IPR015943">
    <property type="entry name" value="WD40/YVTN_repeat-like_dom_sf"/>
</dbReference>
<reference evidence="1 2" key="1">
    <citation type="submission" date="2019-02" db="EMBL/GenBank/DDBJ databases">
        <title>Arundinibacter roseus gen. nov., sp. nov., a new member of the family Cytophagaceae.</title>
        <authorList>
            <person name="Szuroczki S."/>
            <person name="Khayer B."/>
            <person name="Sproer C."/>
            <person name="Toumi M."/>
            <person name="Szabo A."/>
            <person name="Felfoldi T."/>
            <person name="Schumann P."/>
            <person name="Toth E."/>
        </authorList>
    </citation>
    <scope>NUCLEOTIDE SEQUENCE [LARGE SCALE GENOMIC DNA]</scope>
    <source>
        <strain evidence="1 2">DMA-k-7a</strain>
    </source>
</reference>
<dbReference type="PANTHER" id="PTHR47199:SF2">
    <property type="entry name" value="PHOTOSYSTEM II STABILITY_ASSEMBLY FACTOR HCF136, CHLOROPLASTIC"/>
    <property type="match status" value="1"/>
</dbReference>
<proteinExistence type="predicted"/>
<sequence>MLLHKASPVSAQWKVINLETKANFRAVHAPKSRVCWIGGSGGTVLRTQDGGNVWDIMNVHGADSLDFRDIHAFDESTAIAMSAGMAQEGKAKIYRTENGGDSWQLVYQTTQAGVFLDGLDFWDKTQGICFGDPVDGRFFVLLTDDGGRSWQELPMAQRPAALDQEAAFAASGTSLIAVGKSQAFIVTGGGQKARVLRSEDRGRSWQASETPLPAGPTSGLFGVRFWSKKRGIAVGGNYQETADAAPNVLLTKDGGVSWKLSGATSPAGLKEAVGLYHSEFFNYGGDRRSTANHRYALVAVGPSGSGFSTDFGKTWTTISKEPFHAVSFAGPDGFAVGGKGLVATFTKIPKKRKKFTR</sequence>
<dbReference type="EMBL" id="SMJU01000009">
    <property type="protein sequence ID" value="TDB63815.1"/>
    <property type="molecule type" value="Genomic_DNA"/>
</dbReference>
<dbReference type="SUPFAM" id="SSF110296">
    <property type="entry name" value="Oligoxyloglucan reducing end-specific cellobiohydrolase"/>
    <property type="match status" value="1"/>
</dbReference>
<evidence type="ECO:0000313" key="2">
    <source>
        <dbReference type="Proteomes" id="UP000295706"/>
    </source>
</evidence>
<protein>
    <submittedName>
        <fullName evidence="1">Oxidoreductase</fullName>
    </submittedName>
</protein>
<evidence type="ECO:0000313" key="1">
    <source>
        <dbReference type="EMBL" id="TDB63815.1"/>
    </source>
</evidence>
<dbReference type="Proteomes" id="UP000295706">
    <property type="component" value="Unassembled WGS sequence"/>
</dbReference>
<accession>A0A4V2X9H3</accession>
<dbReference type="AlphaFoldDB" id="A0A4V2X9H3"/>
<dbReference type="OrthoDB" id="9813892at2"/>